<dbReference type="PROSITE" id="PS50853">
    <property type="entry name" value="FN3"/>
    <property type="match status" value="4"/>
</dbReference>
<dbReference type="SMART" id="SM00060">
    <property type="entry name" value="FN3"/>
    <property type="match status" value="4"/>
</dbReference>
<dbReference type="PANTHER" id="PTHR46708:SF2">
    <property type="entry name" value="FIBRONECTIN TYPE-III DOMAIN-CONTAINING PROTEIN"/>
    <property type="match status" value="1"/>
</dbReference>
<dbReference type="EMBL" id="QPJS01000003">
    <property type="protein sequence ID" value="RCX03167.1"/>
    <property type="molecule type" value="Genomic_DNA"/>
</dbReference>
<dbReference type="NCBIfam" id="TIGR04183">
    <property type="entry name" value="Por_Secre_tail"/>
    <property type="match status" value="1"/>
</dbReference>
<dbReference type="InterPro" id="IPR000601">
    <property type="entry name" value="PKD_dom"/>
</dbReference>
<dbReference type="Pfam" id="PF18962">
    <property type="entry name" value="Por_Secre_tail"/>
    <property type="match status" value="1"/>
</dbReference>
<dbReference type="InterPro" id="IPR045474">
    <property type="entry name" value="GEVED"/>
</dbReference>
<dbReference type="PROSITE" id="PS50093">
    <property type="entry name" value="PKD"/>
    <property type="match status" value="1"/>
</dbReference>
<dbReference type="InterPro" id="IPR013783">
    <property type="entry name" value="Ig-like_fold"/>
</dbReference>
<dbReference type="InterPro" id="IPR044023">
    <property type="entry name" value="Ig_7"/>
</dbReference>
<feature type="domain" description="Fibronectin type-III" evidence="4">
    <location>
        <begin position="939"/>
        <end position="1032"/>
    </location>
</feature>
<keyword evidence="1" id="KW-0732">Signal</keyword>
<dbReference type="InterPro" id="IPR036116">
    <property type="entry name" value="FN3_sf"/>
</dbReference>
<evidence type="ECO:0000313" key="5">
    <source>
        <dbReference type="EMBL" id="RCX03167.1"/>
    </source>
</evidence>
<evidence type="ECO:0000259" key="4">
    <source>
        <dbReference type="PROSITE" id="PS50853"/>
    </source>
</evidence>
<proteinExistence type="predicted"/>
<dbReference type="Pfam" id="PF00041">
    <property type="entry name" value="fn3"/>
    <property type="match status" value="2"/>
</dbReference>
<dbReference type="PANTHER" id="PTHR46708">
    <property type="entry name" value="TENASCIN"/>
    <property type="match status" value="1"/>
</dbReference>
<dbReference type="Gene3D" id="2.60.40.10">
    <property type="entry name" value="Immunoglobulins"/>
    <property type="match status" value="5"/>
</dbReference>
<dbReference type="InterPro" id="IPR050991">
    <property type="entry name" value="ECM_Regulatory_Proteins"/>
</dbReference>
<dbReference type="SMART" id="SM00089">
    <property type="entry name" value="PKD"/>
    <property type="match status" value="1"/>
</dbReference>
<dbReference type="Pfam" id="PF20009">
    <property type="entry name" value="GEVED"/>
    <property type="match status" value="1"/>
</dbReference>
<dbReference type="InterPro" id="IPR003961">
    <property type="entry name" value="FN3_dom"/>
</dbReference>
<feature type="domain" description="PKD" evidence="3">
    <location>
        <begin position="1406"/>
        <end position="1443"/>
    </location>
</feature>
<feature type="domain" description="Fibronectin type-III" evidence="4">
    <location>
        <begin position="183"/>
        <end position="271"/>
    </location>
</feature>
<dbReference type="SUPFAM" id="SSF49265">
    <property type="entry name" value="Fibronectin type III"/>
    <property type="match status" value="4"/>
</dbReference>
<sequence length="1542" mass="164752">MARTVHRGFLLLFLAVLGTTFPPKIFGQTYCTTNLYTSGCSFGDDIDNFSFANVSQTATGCPSGNVGYSSYLNDTIIVNQGLTYTLSITTNFQNQYFAIWIDTNNDGDFDDPGEFIWASNSPSTLTFSTQVTVPLSTPTGTFRFRIRSNYFSAIPATASCSTFTYGETHDYTILVNPAPSCLPPSNITVQNVSTNSVTLNWSGNTSTYNVEYGTGTFTPGTGTIVNNVTPPYTVTGLSPNTTYKFNVQAVCTGGNSPWSSGPTVSTLCVPAALPYTPSLAPWPPVCFAVNQGQQPWTFNQSDSSARANFWSYVSGTTFQMTTGAVNVSANAWLRYKWSHQYMSFYPDDRLIVMAKATTSSTWDTLKIHQGPTFNTPNSSSVSPGDYQEEILLLDSAKFTGQIVEIRFLAISGFGPDVFVKDIIVEQVPPCPFPTGITVTNITDTSALVTWVASGGSSYNISWGAPGNVPGTTVATSNTTSYLITGLMPTTNYQVSVQNNCTNNNNGLSTWSAPVSFRTKCAPFTVIYQEDFDNLPTGQRPECWSIANVGGFGPNAVVEQGQTWQTTQPFSNPNHLVINQSGADTFVLITPKFADLGQGGKQIRARFASSVPNGKITVVRLQNEGSLAGLTVVDSITGLNSSYQEKIVYFMDTVSSTRYVGFMLTGSAYATYFIDNFNYENVPACVPSTNPALTSISPTSATINIATAGQGIVRKYEYGTIGFLPGAGLELGSGTFTGLSFTISGLSPNTSYHVYVRDSCTSGLSPWVGPLAISTPCAALSLPVSEDFTTWPPSCFTLSSNGNFNWQHDATAEMAVAQFWSFPSGNVALMNTPYAILSVPAQVKFKWSHQYISSWPDTLVVIARKLSGASDTLLMLQGASFDTPGAGTLTPSSTMSQSILVLPPAYTGDTARIEFHARSGWGPYLFIDDVIIEALPPCPDPMNLTLDSNTATTATLSWTQSGSNATSWDLEWGPTGFSPGSAVGTVVNVTTNPATISGLPAGSCIDIYVRAKCATVQDSSAYIGPVNICLPFEHDIEVLNVQGLNPIQCGSTNHLIKAVVRNNGFNPAVNIPFVVNLTGDITQTLNYTHPGPIAFNATDTITIGTINTSVGGSIQAVAYSNLSVDQNKSNDTISLAAVFVPFAPQADTAIACQGVDTITLKAKNLPGVGYHWFASATAATPLASGNTFFVPSISAQNTYYLGYSSQADSLLTTTAAGNGQNGNMFNVVVKSSTLTITGFTVSPQTTGPQTFEIYHKTGTHVGFESNASAWTLLQTFTAVNVTQTGPFTKLTLSTPITLSQGTHAFYVTTTGSTNVNYTNGTAVGNILASNAELDILEGVGKSYPFGATFQPRNFNGYIHYGTTGCSNIRTPVTVGIQPIPTASFTYSVTNYVVNFNSAVTHADSVYWTFGSAGNSSQFNPTVTFPSNGVYPVCLTAFNKCGAATYCDTLKFNIGVDENRLADRISIYPNPSTGIFEITFSDDQAAIPVEITDLTGKVLLHRIWLSASGVFAEKLDLGHLPAGNYLLRIHSSNGLINRKLTLVR</sequence>
<name>A0A369A517_9FLAO</name>
<organism evidence="5 6">
    <name type="scientific">Schleiferia thermophila</name>
    <dbReference type="NCBI Taxonomy" id="884107"/>
    <lineage>
        <taxon>Bacteria</taxon>
        <taxon>Pseudomonadati</taxon>
        <taxon>Bacteroidota</taxon>
        <taxon>Flavobacteriia</taxon>
        <taxon>Flavobacteriales</taxon>
        <taxon>Schleiferiaceae</taxon>
        <taxon>Schleiferia</taxon>
    </lineage>
</organism>
<dbReference type="RefSeq" id="WP_114366270.1">
    <property type="nucleotide sequence ID" value="NZ_BHZF01000003.1"/>
</dbReference>
<comment type="caution">
    <text evidence="5">The sequence shown here is derived from an EMBL/GenBank/DDBJ whole genome shotgun (WGS) entry which is preliminary data.</text>
</comment>
<dbReference type="SUPFAM" id="SSF49299">
    <property type="entry name" value="PKD domain"/>
    <property type="match status" value="1"/>
</dbReference>
<dbReference type="Proteomes" id="UP000253517">
    <property type="component" value="Unassembled WGS sequence"/>
</dbReference>
<gene>
    <name evidence="5" type="ORF">DES35_10346</name>
</gene>
<evidence type="ECO:0000256" key="1">
    <source>
        <dbReference type="ARBA" id="ARBA00022729"/>
    </source>
</evidence>
<reference evidence="5 6" key="1">
    <citation type="submission" date="2018-07" db="EMBL/GenBank/DDBJ databases">
        <title>Genomic Encyclopedia of Type Strains, Phase IV (KMG-IV): sequencing the most valuable type-strain genomes for metagenomic binning, comparative biology and taxonomic classification.</title>
        <authorList>
            <person name="Goeker M."/>
        </authorList>
    </citation>
    <scope>NUCLEOTIDE SEQUENCE [LARGE SCALE GENOMIC DNA]</scope>
    <source>
        <strain evidence="5 6">DSM 21410</strain>
    </source>
</reference>
<dbReference type="Pfam" id="PF19081">
    <property type="entry name" value="Ig_7"/>
    <property type="match status" value="1"/>
</dbReference>
<accession>A0A369A517</accession>
<dbReference type="InterPro" id="IPR026444">
    <property type="entry name" value="Secre_tail"/>
</dbReference>
<evidence type="ECO:0000313" key="6">
    <source>
        <dbReference type="Proteomes" id="UP000253517"/>
    </source>
</evidence>
<evidence type="ECO:0000256" key="2">
    <source>
        <dbReference type="ARBA" id="ARBA00022737"/>
    </source>
</evidence>
<keyword evidence="2" id="KW-0677">Repeat</keyword>
<dbReference type="InterPro" id="IPR035986">
    <property type="entry name" value="PKD_dom_sf"/>
</dbReference>
<protein>
    <submittedName>
        <fullName evidence="5">Putative secreted protein (Por secretion system target)</fullName>
    </submittedName>
</protein>
<evidence type="ECO:0000259" key="3">
    <source>
        <dbReference type="PROSITE" id="PS50093"/>
    </source>
</evidence>
<feature type="domain" description="Fibronectin type-III" evidence="4">
    <location>
        <begin position="686"/>
        <end position="777"/>
    </location>
</feature>
<keyword evidence="6" id="KW-1185">Reference proteome</keyword>
<dbReference type="InterPro" id="IPR022409">
    <property type="entry name" value="PKD/Chitinase_dom"/>
</dbReference>
<feature type="domain" description="Fibronectin type-III" evidence="4">
    <location>
        <begin position="432"/>
        <end position="521"/>
    </location>
</feature>
<dbReference type="CDD" id="cd00063">
    <property type="entry name" value="FN3"/>
    <property type="match status" value="4"/>
</dbReference>